<dbReference type="PRINTS" id="PR00038">
    <property type="entry name" value="HTHLUXR"/>
</dbReference>
<keyword evidence="2" id="KW-0805">Transcription regulation</keyword>
<comment type="caution">
    <text evidence="8">The sequence shown here is derived from an EMBL/GenBank/DDBJ whole genome shotgun (WGS) entry which is preliminary data.</text>
</comment>
<dbReference type="InterPro" id="IPR016032">
    <property type="entry name" value="Sig_transdc_resp-reg_C-effctor"/>
</dbReference>
<dbReference type="SMART" id="SM00421">
    <property type="entry name" value="HTH_LUXR"/>
    <property type="match status" value="1"/>
</dbReference>
<dbReference type="InterPro" id="IPR001789">
    <property type="entry name" value="Sig_transdc_resp-reg_receiver"/>
</dbReference>
<dbReference type="PANTHER" id="PTHR43214">
    <property type="entry name" value="TWO-COMPONENT RESPONSE REGULATOR"/>
    <property type="match status" value="1"/>
</dbReference>
<dbReference type="SUPFAM" id="SSF52172">
    <property type="entry name" value="CheY-like"/>
    <property type="match status" value="1"/>
</dbReference>
<feature type="modified residue" description="4-aspartylphosphate" evidence="5">
    <location>
        <position position="56"/>
    </location>
</feature>
<keyword evidence="1 5" id="KW-0597">Phosphoprotein</keyword>
<dbReference type="PROSITE" id="PS50043">
    <property type="entry name" value="HTH_LUXR_2"/>
    <property type="match status" value="1"/>
</dbReference>
<dbReference type="GO" id="GO:0006355">
    <property type="term" value="P:regulation of DNA-templated transcription"/>
    <property type="evidence" value="ECO:0007669"/>
    <property type="project" value="InterPro"/>
</dbReference>
<dbReference type="InterPro" id="IPR000792">
    <property type="entry name" value="Tscrpt_reg_LuxR_C"/>
</dbReference>
<feature type="domain" description="Response regulatory" evidence="7">
    <location>
        <begin position="5"/>
        <end position="121"/>
    </location>
</feature>
<dbReference type="GO" id="GO:0000160">
    <property type="term" value="P:phosphorelay signal transduction system"/>
    <property type="evidence" value="ECO:0007669"/>
    <property type="project" value="InterPro"/>
</dbReference>
<dbReference type="InterPro" id="IPR058245">
    <property type="entry name" value="NreC/VraR/RcsB-like_REC"/>
</dbReference>
<dbReference type="PANTHER" id="PTHR43214:SF41">
    <property type="entry name" value="NITRATE_NITRITE RESPONSE REGULATOR PROTEIN NARP"/>
    <property type="match status" value="1"/>
</dbReference>
<dbReference type="Pfam" id="PF00196">
    <property type="entry name" value="GerE"/>
    <property type="match status" value="1"/>
</dbReference>
<evidence type="ECO:0000313" key="9">
    <source>
        <dbReference type="Proteomes" id="UP000541810"/>
    </source>
</evidence>
<evidence type="ECO:0000256" key="2">
    <source>
        <dbReference type="ARBA" id="ARBA00023015"/>
    </source>
</evidence>
<evidence type="ECO:0000256" key="3">
    <source>
        <dbReference type="ARBA" id="ARBA00023125"/>
    </source>
</evidence>
<dbReference type="PROSITE" id="PS00622">
    <property type="entry name" value="HTH_LUXR_1"/>
    <property type="match status" value="1"/>
</dbReference>
<dbReference type="CDD" id="cd17535">
    <property type="entry name" value="REC_NarL-like"/>
    <property type="match status" value="1"/>
</dbReference>
<dbReference type="Pfam" id="PF00072">
    <property type="entry name" value="Response_reg"/>
    <property type="match status" value="1"/>
</dbReference>
<keyword evidence="3 8" id="KW-0238">DNA-binding</keyword>
<evidence type="ECO:0000256" key="4">
    <source>
        <dbReference type="ARBA" id="ARBA00023163"/>
    </source>
</evidence>
<accession>A0A7X0H737</accession>
<name>A0A7X0H737_9BACT</name>
<proteinExistence type="predicted"/>
<dbReference type="RefSeq" id="WP_221435367.1">
    <property type="nucleotide sequence ID" value="NZ_JACHGY010000001.1"/>
</dbReference>
<dbReference type="SMART" id="SM00448">
    <property type="entry name" value="REC"/>
    <property type="match status" value="1"/>
</dbReference>
<dbReference type="InterPro" id="IPR011006">
    <property type="entry name" value="CheY-like_superfamily"/>
</dbReference>
<gene>
    <name evidence="8" type="ORF">HNQ40_000816</name>
</gene>
<dbReference type="EMBL" id="JACHGY010000001">
    <property type="protein sequence ID" value="MBB6429010.1"/>
    <property type="molecule type" value="Genomic_DNA"/>
</dbReference>
<keyword evidence="9" id="KW-1185">Reference proteome</keyword>
<evidence type="ECO:0000259" key="6">
    <source>
        <dbReference type="PROSITE" id="PS50043"/>
    </source>
</evidence>
<feature type="domain" description="HTH luxR-type" evidence="6">
    <location>
        <begin position="147"/>
        <end position="212"/>
    </location>
</feature>
<dbReference type="SUPFAM" id="SSF46894">
    <property type="entry name" value="C-terminal effector domain of the bipartite response regulators"/>
    <property type="match status" value="1"/>
</dbReference>
<keyword evidence="4" id="KW-0804">Transcription</keyword>
<evidence type="ECO:0000259" key="7">
    <source>
        <dbReference type="PROSITE" id="PS50110"/>
    </source>
</evidence>
<dbReference type="Gene3D" id="3.40.50.2300">
    <property type="match status" value="1"/>
</dbReference>
<sequence>MKNIRILLADDHKIVRDGVRALIEALDGYEVVGEAGDGRSAVSLARELKPDLLVMDVGMPDLNGIDAAKQVTNEVPGVKVVALSMQSDGRYVRRMFQAGASGYLLKDSAFEELRSAMDMVLQGKTYVSPAVGQVVVGDYVRDDRSEGSEQFQSLTPREREVLQLMAEGRSTKEIASDLFVSVKTIETHRQHIMQKLGTNSIADLTKFAIREGLTQLDD</sequence>
<dbReference type="InterPro" id="IPR039420">
    <property type="entry name" value="WalR-like"/>
</dbReference>
<organism evidence="8 9">
    <name type="scientific">Algisphaera agarilytica</name>
    <dbReference type="NCBI Taxonomy" id="1385975"/>
    <lineage>
        <taxon>Bacteria</taxon>
        <taxon>Pseudomonadati</taxon>
        <taxon>Planctomycetota</taxon>
        <taxon>Phycisphaerae</taxon>
        <taxon>Phycisphaerales</taxon>
        <taxon>Phycisphaeraceae</taxon>
        <taxon>Algisphaera</taxon>
    </lineage>
</organism>
<protein>
    <submittedName>
        <fullName evidence="8">DNA-binding NarL/FixJ family response regulator</fullName>
    </submittedName>
</protein>
<evidence type="ECO:0000256" key="1">
    <source>
        <dbReference type="ARBA" id="ARBA00022553"/>
    </source>
</evidence>
<reference evidence="8 9" key="1">
    <citation type="submission" date="2020-08" db="EMBL/GenBank/DDBJ databases">
        <title>Genomic Encyclopedia of Type Strains, Phase IV (KMG-IV): sequencing the most valuable type-strain genomes for metagenomic binning, comparative biology and taxonomic classification.</title>
        <authorList>
            <person name="Goeker M."/>
        </authorList>
    </citation>
    <scope>NUCLEOTIDE SEQUENCE [LARGE SCALE GENOMIC DNA]</scope>
    <source>
        <strain evidence="8 9">DSM 103725</strain>
    </source>
</reference>
<dbReference type="PROSITE" id="PS50110">
    <property type="entry name" value="RESPONSE_REGULATORY"/>
    <property type="match status" value="1"/>
</dbReference>
<dbReference type="GO" id="GO:0003677">
    <property type="term" value="F:DNA binding"/>
    <property type="evidence" value="ECO:0007669"/>
    <property type="project" value="UniProtKB-KW"/>
</dbReference>
<evidence type="ECO:0000256" key="5">
    <source>
        <dbReference type="PROSITE-ProRule" id="PRU00169"/>
    </source>
</evidence>
<dbReference type="Proteomes" id="UP000541810">
    <property type="component" value="Unassembled WGS sequence"/>
</dbReference>
<evidence type="ECO:0000313" key="8">
    <source>
        <dbReference type="EMBL" id="MBB6429010.1"/>
    </source>
</evidence>
<dbReference type="AlphaFoldDB" id="A0A7X0H737"/>
<dbReference type="CDD" id="cd06170">
    <property type="entry name" value="LuxR_C_like"/>
    <property type="match status" value="1"/>
</dbReference>